<dbReference type="Pfam" id="PF07690">
    <property type="entry name" value="MFS_1"/>
    <property type="match status" value="1"/>
</dbReference>
<evidence type="ECO:0000256" key="6">
    <source>
        <dbReference type="ARBA" id="ARBA00023136"/>
    </source>
</evidence>
<feature type="transmembrane region" description="Helical" evidence="7">
    <location>
        <begin position="84"/>
        <end position="107"/>
    </location>
</feature>
<keyword evidence="6 7" id="KW-0472">Membrane</keyword>
<dbReference type="AlphaFoldDB" id="A0AAC9UG78"/>
<comment type="subcellular location">
    <subcellularLocation>
        <location evidence="1">Cell membrane</location>
        <topology evidence="1">Multi-pass membrane protein</topology>
    </subcellularLocation>
</comment>
<feature type="transmembrane region" description="Helical" evidence="7">
    <location>
        <begin position="359"/>
        <end position="379"/>
    </location>
</feature>
<dbReference type="InterPro" id="IPR036259">
    <property type="entry name" value="MFS_trans_sf"/>
</dbReference>
<evidence type="ECO:0000256" key="5">
    <source>
        <dbReference type="ARBA" id="ARBA00022989"/>
    </source>
</evidence>
<dbReference type="NCBIfam" id="TIGR00711">
    <property type="entry name" value="efflux_EmrB"/>
    <property type="match status" value="1"/>
</dbReference>
<evidence type="ECO:0000256" key="7">
    <source>
        <dbReference type="SAM" id="Phobius"/>
    </source>
</evidence>
<dbReference type="KEGG" id="png:PNIG_a0781"/>
<feature type="transmembrane region" description="Helical" evidence="7">
    <location>
        <begin position="12"/>
        <end position="36"/>
    </location>
</feature>
<keyword evidence="10" id="KW-1185">Reference proteome</keyword>
<keyword evidence="4 7" id="KW-0812">Transmembrane</keyword>
<feature type="transmembrane region" description="Helical" evidence="7">
    <location>
        <begin position="113"/>
        <end position="134"/>
    </location>
</feature>
<evidence type="ECO:0000256" key="2">
    <source>
        <dbReference type="ARBA" id="ARBA00022448"/>
    </source>
</evidence>
<proteinExistence type="predicted"/>
<feature type="domain" description="Major facilitator superfamily (MFS) profile" evidence="8">
    <location>
        <begin position="18"/>
        <end position="474"/>
    </location>
</feature>
<evidence type="ECO:0000313" key="10">
    <source>
        <dbReference type="Proteomes" id="UP000198329"/>
    </source>
</evidence>
<protein>
    <submittedName>
        <fullName evidence="9">MFS transporter, DHA2 family, multidrug resistance protein B</fullName>
    </submittedName>
</protein>
<dbReference type="GO" id="GO:0022857">
    <property type="term" value="F:transmembrane transporter activity"/>
    <property type="evidence" value="ECO:0007669"/>
    <property type="project" value="InterPro"/>
</dbReference>
<dbReference type="InterPro" id="IPR004638">
    <property type="entry name" value="EmrB-like"/>
</dbReference>
<dbReference type="EMBL" id="CP011036">
    <property type="protein sequence ID" value="ASM53048.1"/>
    <property type="molecule type" value="Genomic_DNA"/>
</dbReference>
<reference evidence="9 10" key="1">
    <citation type="submission" date="2015-03" db="EMBL/GenBank/DDBJ databases">
        <authorList>
            <person name="Xie B.-B."/>
            <person name="Rong J.-C."/>
            <person name="Qin Q.-L."/>
            <person name="Zhang Y.-Z."/>
        </authorList>
    </citation>
    <scope>NUCLEOTIDE SEQUENCE [LARGE SCALE GENOMIC DNA]</scope>
    <source>
        <strain evidence="9 10">KMM 661</strain>
    </source>
</reference>
<dbReference type="SUPFAM" id="SSF103473">
    <property type="entry name" value="MFS general substrate transporter"/>
    <property type="match status" value="1"/>
</dbReference>
<keyword evidence="5 7" id="KW-1133">Transmembrane helix</keyword>
<dbReference type="InterPro" id="IPR020846">
    <property type="entry name" value="MFS_dom"/>
</dbReference>
<feature type="transmembrane region" description="Helical" evidence="7">
    <location>
        <begin position="230"/>
        <end position="251"/>
    </location>
</feature>
<dbReference type="PROSITE" id="PS50850">
    <property type="entry name" value="MFS"/>
    <property type="match status" value="1"/>
</dbReference>
<feature type="transmembrane region" description="Helical" evidence="7">
    <location>
        <begin position="172"/>
        <end position="192"/>
    </location>
</feature>
<dbReference type="Gene3D" id="1.20.1250.20">
    <property type="entry name" value="MFS general substrate transporter like domains"/>
    <property type="match status" value="1"/>
</dbReference>
<dbReference type="InterPro" id="IPR011701">
    <property type="entry name" value="MFS"/>
</dbReference>
<feature type="transmembrane region" description="Helical" evidence="7">
    <location>
        <begin position="302"/>
        <end position="324"/>
    </location>
</feature>
<feature type="transmembrane region" description="Helical" evidence="7">
    <location>
        <begin position="56"/>
        <end position="77"/>
    </location>
</feature>
<evidence type="ECO:0000256" key="4">
    <source>
        <dbReference type="ARBA" id="ARBA00022692"/>
    </source>
</evidence>
<evidence type="ECO:0000259" key="8">
    <source>
        <dbReference type="PROSITE" id="PS50850"/>
    </source>
</evidence>
<gene>
    <name evidence="9" type="primary">emrB</name>
    <name evidence="9" type="ORF">PNIG_a0781</name>
</gene>
<dbReference type="GO" id="GO:0005886">
    <property type="term" value="C:plasma membrane"/>
    <property type="evidence" value="ECO:0007669"/>
    <property type="project" value="UniProtKB-SubCell"/>
</dbReference>
<dbReference type="PANTHER" id="PTHR42718">
    <property type="entry name" value="MAJOR FACILITATOR SUPERFAMILY MULTIDRUG TRANSPORTER MFSC"/>
    <property type="match status" value="1"/>
</dbReference>
<sequence length="476" mass="50904">MSTIAYEQDKTVIRPVPILISFLIAGFIGLFSETALNMALGNLMSELDVVSSTVQWITTGYLLTMGILIPVSALLIQWFSTRQLFVASLLFSIIGAIVSGIAPSFSVLLLGRIIQAIGTGLLIPLMFHTALIIFPVHKRGTIMGLIGLVMMTAPAVGPATSGLIIELLSWNWILWLLIPFLVFSLVYGLAYVQNVSVLSKPKIDVLSILLSTVGFGGIVYGFSIAGEKGWGNLLVISTIIIALISLIIFSLRQFKLDKPMLDLRTLKYPKYTLGLLSVSATFMIILSTMILLPLYLQIGLGLTALTAGLVLMPGGIINGALSPIAGRIFDKFGSKWLLTPGFIIMIITLWNLSNVTTETSIAMVIFLHSSLMIGVTLIMMPAQTNGLNELPRELYADGTALINTLLQVSGSIGTALAITIMSASQNSFLENVADPSAPSAVSSSLTAGVQTAFILGIVLAISGLIMSFFIKSSKNT</sequence>
<dbReference type="Gene3D" id="1.20.1720.10">
    <property type="entry name" value="Multidrug resistance protein D"/>
    <property type="match status" value="1"/>
</dbReference>
<dbReference type="PRINTS" id="PR01036">
    <property type="entry name" value="TCRTETB"/>
</dbReference>
<dbReference type="PANTHER" id="PTHR42718:SF43">
    <property type="entry name" value="LINCOMYCIN RESISTANCE PROTEIN LMRB"/>
    <property type="match status" value="1"/>
</dbReference>
<feature type="transmembrane region" description="Helical" evidence="7">
    <location>
        <begin position="444"/>
        <end position="470"/>
    </location>
</feature>
<feature type="transmembrane region" description="Helical" evidence="7">
    <location>
        <begin position="336"/>
        <end position="353"/>
    </location>
</feature>
<dbReference type="CDD" id="cd17503">
    <property type="entry name" value="MFS_LmrB_MDR_like"/>
    <property type="match status" value="1"/>
</dbReference>
<evidence type="ECO:0000313" key="9">
    <source>
        <dbReference type="EMBL" id="ASM53048.1"/>
    </source>
</evidence>
<organism evidence="9 10">
    <name type="scientific">Pseudoalteromonas nigrifaciens</name>
    <dbReference type="NCBI Taxonomy" id="28109"/>
    <lineage>
        <taxon>Bacteria</taxon>
        <taxon>Pseudomonadati</taxon>
        <taxon>Pseudomonadota</taxon>
        <taxon>Gammaproteobacteria</taxon>
        <taxon>Alteromonadales</taxon>
        <taxon>Pseudoalteromonadaceae</taxon>
        <taxon>Pseudoalteromonas</taxon>
    </lineage>
</organism>
<dbReference type="GeneID" id="300940717"/>
<name>A0AAC9UG78_9GAMM</name>
<dbReference type="RefSeq" id="WP_011327348.1">
    <property type="nucleotide sequence ID" value="NZ_BJXZ01000014.1"/>
</dbReference>
<evidence type="ECO:0000256" key="3">
    <source>
        <dbReference type="ARBA" id="ARBA00022475"/>
    </source>
</evidence>
<evidence type="ECO:0000256" key="1">
    <source>
        <dbReference type="ARBA" id="ARBA00004651"/>
    </source>
</evidence>
<feature type="transmembrane region" description="Helical" evidence="7">
    <location>
        <begin position="272"/>
        <end position="296"/>
    </location>
</feature>
<feature type="transmembrane region" description="Helical" evidence="7">
    <location>
        <begin position="204"/>
        <end position="224"/>
    </location>
</feature>
<keyword evidence="3" id="KW-1003">Cell membrane</keyword>
<feature type="transmembrane region" description="Helical" evidence="7">
    <location>
        <begin position="400"/>
        <end position="424"/>
    </location>
</feature>
<accession>A0AAC9UG78</accession>
<feature type="transmembrane region" description="Helical" evidence="7">
    <location>
        <begin position="141"/>
        <end position="160"/>
    </location>
</feature>
<dbReference type="Proteomes" id="UP000198329">
    <property type="component" value="Chromosome I"/>
</dbReference>
<keyword evidence="2" id="KW-0813">Transport</keyword>